<evidence type="ECO:0000259" key="17">
    <source>
        <dbReference type="Pfam" id="PF00150"/>
    </source>
</evidence>
<evidence type="ECO:0000256" key="16">
    <source>
        <dbReference type="SAM" id="MobiDB-lite"/>
    </source>
</evidence>
<evidence type="ECO:0000256" key="2">
    <source>
        <dbReference type="ARBA" id="ARBA00005641"/>
    </source>
</evidence>
<keyword evidence="3" id="KW-1003">Cell membrane</keyword>
<evidence type="ECO:0000256" key="15">
    <source>
        <dbReference type="ARBA" id="ARBA00041260"/>
    </source>
</evidence>
<keyword evidence="11" id="KW-0961">Cell wall biogenesis/degradation</keyword>
<dbReference type="GO" id="GO:0009986">
    <property type="term" value="C:cell surface"/>
    <property type="evidence" value="ECO:0007669"/>
    <property type="project" value="TreeGrafter"/>
</dbReference>
<gene>
    <name evidence="18" type="ORF">CPB84DRAFT_1743041</name>
</gene>
<dbReference type="InterPro" id="IPR050386">
    <property type="entry name" value="Glycosyl_hydrolase_5"/>
</dbReference>
<comment type="subcellular location">
    <subcellularLocation>
        <location evidence="1">Cell membrane</location>
        <topology evidence="1">Single-pass type II membrane protein</topology>
    </subcellularLocation>
</comment>
<organism evidence="18 19">
    <name type="scientific">Gymnopilus junonius</name>
    <name type="common">Spectacular rustgill mushroom</name>
    <name type="synonym">Gymnopilus spectabilis subsp. junonius</name>
    <dbReference type="NCBI Taxonomy" id="109634"/>
    <lineage>
        <taxon>Eukaryota</taxon>
        <taxon>Fungi</taxon>
        <taxon>Dikarya</taxon>
        <taxon>Basidiomycota</taxon>
        <taxon>Agaricomycotina</taxon>
        <taxon>Agaricomycetes</taxon>
        <taxon>Agaricomycetidae</taxon>
        <taxon>Agaricales</taxon>
        <taxon>Agaricineae</taxon>
        <taxon>Hymenogastraceae</taxon>
        <taxon>Gymnopilus</taxon>
    </lineage>
</organism>
<name>A0A9P5P2A2_GYMJU</name>
<keyword evidence="7" id="KW-1133">Transmembrane helix</keyword>
<sequence>MADRPSPRVSAESEALAVNVPLLDQDGPLFLDQGPLLRPLMARNLREVGTSSTNPTDGPTATSTSSGSKSSPAVAEAITGSDGSTIKASDGTTFTYSNQFGGIWYSDPNDPYNDNAYPNSWTPPLNQSWDYGKDRIYGVNLGGWFVLEPFITPALYQKYPGAVDEWTLSTLMAADTANGGIGQIETHYQTFITEQDIAQIAGAGLNWVRIPIPFWAIDTWGNEPFLAKTSWKYILQAIQWCRKYGIRVNLDLHTIPGSQNGFNHSGKLGEINFLLGVMGMANAQRTVLSQPEYSNVVPMFGIINEAELSKIGQTALRAFYVEVYDMMRGITGVGEGKGPFISIHDGFQSLASWADFLPGADRVALDSHPYFAFDNSPATDPIDTGTGSGAGGVWPSEACNRWMDTFNASRNAFGVTYAGEWSNGFNDCGLFLKGIPGSHTYGGDCGVWQDSSNWDVGTKAGVMAFASASMDALRDWFFWTWKVDNATSGVVESPLWSYQLGLQGGWIPTDPRSAIGFCGPSTGPVFDGTFDSWMTGGVGAGTISPDQTTQYPWPPVSLVNVTTPVTALPVYTSTGSIATLPAPTFTGANGNVVDPTVDGWFNANDNAPGPTPIVGCSYPDPWNALNVSVPTGCTGGANAAVPAAITPPPSRRSL</sequence>
<evidence type="ECO:0000256" key="5">
    <source>
        <dbReference type="ARBA" id="ARBA00022801"/>
    </source>
</evidence>
<comment type="catalytic activity">
    <reaction evidence="12">
        <text>Successive hydrolysis of beta-D-glucose units from the non-reducing ends of (1-&gt;3)-beta-D-glucans, releasing alpha-glucose.</text>
        <dbReference type="EC" id="3.2.1.58"/>
    </reaction>
</comment>
<feature type="region of interest" description="Disordered" evidence="16">
    <location>
        <begin position="48"/>
        <end position="82"/>
    </location>
</feature>
<dbReference type="EMBL" id="JADNYJ010000004">
    <property type="protein sequence ID" value="KAF8911676.1"/>
    <property type="molecule type" value="Genomic_DNA"/>
</dbReference>
<dbReference type="Pfam" id="PF00150">
    <property type="entry name" value="Cellulase"/>
    <property type="match status" value="1"/>
</dbReference>
<accession>A0A9P5P2A2</accession>
<evidence type="ECO:0000256" key="8">
    <source>
        <dbReference type="ARBA" id="ARBA00023136"/>
    </source>
</evidence>
<keyword evidence="4" id="KW-0812">Transmembrane</keyword>
<evidence type="ECO:0000256" key="11">
    <source>
        <dbReference type="ARBA" id="ARBA00023316"/>
    </source>
</evidence>
<comment type="similarity">
    <text evidence="2">Belongs to the glycosyl hydrolase 5 (cellulase A) family.</text>
</comment>
<dbReference type="Gene3D" id="3.20.20.80">
    <property type="entry name" value="Glycosidases"/>
    <property type="match status" value="1"/>
</dbReference>
<dbReference type="InterPro" id="IPR017853">
    <property type="entry name" value="GH"/>
</dbReference>
<comment type="function">
    <text evidence="13">Glucosidase involved in the degradation of cellulosic biomass. Active on lichenan.</text>
</comment>
<feature type="domain" description="Glycoside hydrolase family 5" evidence="17">
    <location>
        <begin position="177"/>
        <end position="328"/>
    </location>
</feature>
<evidence type="ECO:0000256" key="14">
    <source>
        <dbReference type="ARBA" id="ARBA00038929"/>
    </source>
</evidence>
<dbReference type="GO" id="GO:0009251">
    <property type="term" value="P:glucan catabolic process"/>
    <property type="evidence" value="ECO:0007669"/>
    <property type="project" value="TreeGrafter"/>
</dbReference>
<evidence type="ECO:0000256" key="6">
    <source>
        <dbReference type="ARBA" id="ARBA00022968"/>
    </source>
</evidence>
<evidence type="ECO:0000313" key="18">
    <source>
        <dbReference type="EMBL" id="KAF8911676.1"/>
    </source>
</evidence>
<dbReference type="PANTHER" id="PTHR31297:SF34">
    <property type="entry name" value="GLUCAN 1,3-BETA-GLUCOSIDASE 2"/>
    <property type="match status" value="1"/>
</dbReference>
<evidence type="ECO:0000256" key="12">
    <source>
        <dbReference type="ARBA" id="ARBA00036824"/>
    </source>
</evidence>
<evidence type="ECO:0000256" key="7">
    <source>
        <dbReference type="ARBA" id="ARBA00022989"/>
    </source>
</evidence>
<evidence type="ECO:0000256" key="10">
    <source>
        <dbReference type="ARBA" id="ARBA00023295"/>
    </source>
</evidence>
<evidence type="ECO:0000256" key="1">
    <source>
        <dbReference type="ARBA" id="ARBA00004401"/>
    </source>
</evidence>
<dbReference type="GO" id="GO:0005576">
    <property type="term" value="C:extracellular region"/>
    <property type="evidence" value="ECO:0007669"/>
    <property type="project" value="TreeGrafter"/>
</dbReference>
<keyword evidence="10" id="KW-0326">Glycosidase</keyword>
<dbReference type="AlphaFoldDB" id="A0A9P5P2A2"/>
<reference evidence="18" key="1">
    <citation type="submission" date="2020-11" db="EMBL/GenBank/DDBJ databases">
        <authorList>
            <consortium name="DOE Joint Genome Institute"/>
            <person name="Ahrendt S."/>
            <person name="Riley R."/>
            <person name="Andreopoulos W."/>
            <person name="LaButti K."/>
            <person name="Pangilinan J."/>
            <person name="Ruiz-duenas F.J."/>
            <person name="Barrasa J.M."/>
            <person name="Sanchez-Garcia M."/>
            <person name="Camarero S."/>
            <person name="Miyauchi S."/>
            <person name="Serrano A."/>
            <person name="Linde D."/>
            <person name="Babiker R."/>
            <person name="Drula E."/>
            <person name="Ayuso-Fernandez I."/>
            <person name="Pacheco R."/>
            <person name="Padilla G."/>
            <person name="Ferreira P."/>
            <person name="Barriuso J."/>
            <person name="Kellner H."/>
            <person name="Castanera R."/>
            <person name="Alfaro M."/>
            <person name="Ramirez L."/>
            <person name="Pisabarro A.G."/>
            <person name="Kuo A."/>
            <person name="Tritt A."/>
            <person name="Lipzen A."/>
            <person name="He G."/>
            <person name="Yan M."/>
            <person name="Ng V."/>
            <person name="Cullen D."/>
            <person name="Martin F."/>
            <person name="Rosso M.-N."/>
            <person name="Henrissat B."/>
            <person name="Hibbett D."/>
            <person name="Martinez A.T."/>
            <person name="Grigoriev I.V."/>
        </authorList>
    </citation>
    <scope>NUCLEOTIDE SEQUENCE</scope>
    <source>
        <strain evidence="18">AH 44721</strain>
    </source>
</reference>
<evidence type="ECO:0000256" key="13">
    <source>
        <dbReference type="ARBA" id="ARBA00037126"/>
    </source>
</evidence>
<feature type="compositionally biased region" description="Low complexity" evidence="16">
    <location>
        <begin position="58"/>
        <end position="73"/>
    </location>
</feature>
<keyword evidence="8" id="KW-0472">Membrane</keyword>
<keyword evidence="5 18" id="KW-0378">Hydrolase</keyword>
<keyword evidence="19" id="KW-1185">Reference proteome</keyword>
<keyword evidence="9" id="KW-0325">Glycoprotein</keyword>
<dbReference type="GO" id="GO:0005886">
    <property type="term" value="C:plasma membrane"/>
    <property type="evidence" value="ECO:0007669"/>
    <property type="project" value="UniProtKB-SubCell"/>
</dbReference>
<evidence type="ECO:0000256" key="3">
    <source>
        <dbReference type="ARBA" id="ARBA00022475"/>
    </source>
</evidence>
<dbReference type="GO" id="GO:0071555">
    <property type="term" value="P:cell wall organization"/>
    <property type="evidence" value="ECO:0007669"/>
    <property type="project" value="UniProtKB-KW"/>
</dbReference>
<dbReference type="GO" id="GO:0004338">
    <property type="term" value="F:glucan exo-1,3-beta-glucosidase activity"/>
    <property type="evidence" value="ECO:0007669"/>
    <property type="project" value="UniProtKB-EC"/>
</dbReference>
<proteinExistence type="inferred from homology"/>
<comment type="caution">
    <text evidence="18">The sequence shown here is derived from an EMBL/GenBank/DDBJ whole genome shotgun (WGS) entry which is preliminary data.</text>
</comment>
<protein>
    <recommendedName>
        <fullName evidence="14">glucan 1,3-beta-glucosidase</fullName>
        <ecNumber evidence="14">3.2.1.58</ecNumber>
    </recommendedName>
    <alternativeName>
        <fullName evidence="15">Exo-1,3-beta-glucanase D</fullName>
    </alternativeName>
</protein>
<evidence type="ECO:0000256" key="9">
    <source>
        <dbReference type="ARBA" id="ARBA00023180"/>
    </source>
</evidence>
<dbReference type="Proteomes" id="UP000724874">
    <property type="component" value="Unassembled WGS sequence"/>
</dbReference>
<dbReference type="PANTHER" id="PTHR31297">
    <property type="entry name" value="GLUCAN ENDO-1,6-BETA-GLUCOSIDASE B"/>
    <property type="match status" value="1"/>
</dbReference>
<dbReference type="SUPFAM" id="SSF51445">
    <property type="entry name" value="(Trans)glycosidases"/>
    <property type="match status" value="1"/>
</dbReference>
<evidence type="ECO:0000313" key="19">
    <source>
        <dbReference type="Proteomes" id="UP000724874"/>
    </source>
</evidence>
<dbReference type="EC" id="3.2.1.58" evidence="14"/>
<keyword evidence="6" id="KW-0735">Signal-anchor</keyword>
<dbReference type="OrthoDB" id="62120at2759"/>
<dbReference type="InterPro" id="IPR001547">
    <property type="entry name" value="Glyco_hydro_5"/>
</dbReference>
<evidence type="ECO:0000256" key="4">
    <source>
        <dbReference type="ARBA" id="ARBA00022692"/>
    </source>
</evidence>